<organism evidence="2 3">
    <name type="scientific">Nonomuraea dietziae</name>
    <dbReference type="NCBI Taxonomy" id="65515"/>
    <lineage>
        <taxon>Bacteria</taxon>
        <taxon>Bacillati</taxon>
        <taxon>Actinomycetota</taxon>
        <taxon>Actinomycetes</taxon>
        <taxon>Streptosporangiales</taxon>
        <taxon>Streptosporangiaceae</taxon>
        <taxon>Nonomuraea</taxon>
    </lineage>
</organism>
<comment type="caution">
    <text evidence="2">The sequence shown here is derived from an EMBL/GenBank/DDBJ whole genome shotgun (WGS) entry which is preliminary data.</text>
</comment>
<feature type="region of interest" description="Disordered" evidence="1">
    <location>
        <begin position="122"/>
        <end position="168"/>
    </location>
</feature>
<name>A0A7W5VHV5_9ACTN</name>
<dbReference type="Proteomes" id="UP000579945">
    <property type="component" value="Unassembled WGS sequence"/>
</dbReference>
<dbReference type="EMBL" id="JACIBV010000001">
    <property type="protein sequence ID" value="MBB3728102.1"/>
    <property type="molecule type" value="Genomic_DNA"/>
</dbReference>
<keyword evidence="3" id="KW-1185">Reference proteome</keyword>
<gene>
    <name evidence="2" type="ORF">FHR33_003962</name>
</gene>
<dbReference type="Gene3D" id="3.90.180.10">
    <property type="entry name" value="Medium-chain alcohol dehydrogenases, catalytic domain"/>
    <property type="match status" value="1"/>
</dbReference>
<accession>A0A7W5VHV5</accession>
<sequence length="168" mass="17985">MVSGDIATFEPVPVSANELLMQGASMLTYNSNLLSQTHTGQLADSARRALELVADGRIDIDVTAEYELADVETAIAHLAGGATAARASSGRDDAAPGPPWTLSGSRRWRPLAAPLRDGIVITARQNRLAPPPIEGSLHEAGRRRTPGRRLHRHPRPGPSSPPPIRSRR</sequence>
<feature type="region of interest" description="Disordered" evidence="1">
    <location>
        <begin position="85"/>
        <end position="106"/>
    </location>
</feature>
<evidence type="ECO:0000256" key="1">
    <source>
        <dbReference type="SAM" id="MobiDB-lite"/>
    </source>
</evidence>
<proteinExistence type="predicted"/>
<evidence type="ECO:0000313" key="3">
    <source>
        <dbReference type="Proteomes" id="UP000579945"/>
    </source>
</evidence>
<reference evidence="2 3" key="1">
    <citation type="submission" date="2020-08" db="EMBL/GenBank/DDBJ databases">
        <title>Sequencing the genomes of 1000 actinobacteria strains.</title>
        <authorList>
            <person name="Klenk H.-P."/>
        </authorList>
    </citation>
    <scope>NUCLEOTIDE SEQUENCE [LARGE SCALE GENOMIC DNA]</scope>
    <source>
        <strain evidence="2 3">DSM 44320</strain>
    </source>
</reference>
<dbReference type="AlphaFoldDB" id="A0A7W5VHV5"/>
<feature type="compositionally biased region" description="Basic residues" evidence="1">
    <location>
        <begin position="143"/>
        <end position="155"/>
    </location>
</feature>
<feature type="compositionally biased region" description="Pro residues" evidence="1">
    <location>
        <begin position="156"/>
        <end position="168"/>
    </location>
</feature>
<dbReference type="GeneID" id="95390361"/>
<dbReference type="Gene3D" id="3.40.50.720">
    <property type="entry name" value="NAD(P)-binding Rossmann-like Domain"/>
    <property type="match status" value="1"/>
</dbReference>
<protein>
    <submittedName>
        <fullName evidence="2">Uncharacterized protein</fullName>
    </submittedName>
</protein>
<evidence type="ECO:0000313" key="2">
    <source>
        <dbReference type="EMBL" id="MBB3728102.1"/>
    </source>
</evidence>
<dbReference type="RefSeq" id="WP_183649607.1">
    <property type="nucleotide sequence ID" value="NZ_JACIBV010000001.1"/>
</dbReference>